<accession>A0A2C9EQY3</accession>
<dbReference type="KEGG" id="pprc:PFLCHA0_c43230"/>
<dbReference type="Proteomes" id="UP000013940">
    <property type="component" value="Chromosome"/>
</dbReference>
<evidence type="ECO:0000313" key="2">
    <source>
        <dbReference type="Proteomes" id="UP000013940"/>
    </source>
</evidence>
<name>A0A2C9EQY3_PSEPH</name>
<dbReference type="GeneID" id="57479217"/>
<proteinExistence type="predicted"/>
<gene>
    <name evidence="1" type="ORF">PFLCHA0_c43230</name>
</gene>
<protein>
    <submittedName>
        <fullName evidence="1">Uncharacterized protein</fullName>
    </submittedName>
</protein>
<dbReference type="HOGENOM" id="CLU_3028993_0_0_6"/>
<dbReference type="EMBL" id="CP003190">
    <property type="protein sequence ID" value="AGL86082.1"/>
    <property type="molecule type" value="Genomic_DNA"/>
</dbReference>
<dbReference type="AlphaFoldDB" id="A0A2C9EQY3"/>
<evidence type="ECO:0000313" key="1">
    <source>
        <dbReference type="EMBL" id="AGL86082.1"/>
    </source>
</evidence>
<dbReference type="RefSeq" id="WP_015636538.1">
    <property type="nucleotide sequence ID" value="NC_021237.1"/>
</dbReference>
<reference evidence="2" key="1">
    <citation type="journal article" date="2014" name="Genome Announc.">
        <title>Full-genome sequence of the plant growth-promoting bacterium Pseudomonas protegens CHA0.</title>
        <authorList>
            <person name="Jousset A."/>
            <person name="Schuldes J."/>
            <person name="Keel C."/>
            <person name="Maurhofer M."/>
            <person name="Daniel R."/>
            <person name="Scheu S."/>
            <person name="Thuermer A."/>
        </authorList>
    </citation>
    <scope>NUCLEOTIDE SEQUENCE [LARGE SCALE GENOMIC DNA]</scope>
    <source>
        <strain evidence="2">DSM 19095 / LMG 27888 / CFBP 6595 / CHA0</strain>
    </source>
</reference>
<organism evidence="1 2">
    <name type="scientific">Pseudomonas protegens (strain DSM 19095 / LMG 27888 / CFBP 6595 / CHA0)</name>
    <dbReference type="NCBI Taxonomy" id="1124983"/>
    <lineage>
        <taxon>Bacteria</taxon>
        <taxon>Pseudomonadati</taxon>
        <taxon>Pseudomonadota</taxon>
        <taxon>Gammaproteobacteria</taxon>
        <taxon>Pseudomonadales</taxon>
        <taxon>Pseudomonadaceae</taxon>
        <taxon>Pseudomonas</taxon>
    </lineage>
</organism>
<sequence length="55" mass="5983">MNVKAEHTEPTTAELTQLKTKLKAGKLAPEDLKALVGLVERTEKAAKQLRAAIVE</sequence>